<reference evidence="2" key="1">
    <citation type="submission" date="2023-10" db="EMBL/GenBank/DDBJ databases">
        <authorList>
            <person name="Chen Y."/>
            <person name="Shah S."/>
            <person name="Dougan E. K."/>
            <person name="Thang M."/>
            <person name="Chan C."/>
        </authorList>
    </citation>
    <scope>NUCLEOTIDE SEQUENCE [LARGE SCALE GENOMIC DNA]</scope>
</reference>
<keyword evidence="3" id="KW-1185">Reference proteome</keyword>
<dbReference type="EMBL" id="CAUYUJ010015762">
    <property type="protein sequence ID" value="CAK0857855.1"/>
    <property type="molecule type" value="Genomic_DNA"/>
</dbReference>
<proteinExistence type="predicted"/>
<gene>
    <name evidence="2" type="ORF">PCOR1329_LOCUS47812</name>
</gene>
<evidence type="ECO:0000313" key="2">
    <source>
        <dbReference type="EMBL" id="CAK0857855.1"/>
    </source>
</evidence>
<feature type="region of interest" description="Disordered" evidence="1">
    <location>
        <begin position="106"/>
        <end position="131"/>
    </location>
</feature>
<evidence type="ECO:0000256" key="1">
    <source>
        <dbReference type="SAM" id="MobiDB-lite"/>
    </source>
</evidence>
<sequence length="131" mass="14374">MACFCTGQPRLVPAAAEYCERVTDVTTSEGQHDLFEVADTVDTETSELDQSITTDIDDPDTDFASDPLLAGGRGGMYAQRRRGNDHAAVLTQLALMEERLRDLTGQVRGSCHTSKTRAKQRTSDSFTEKTN</sequence>
<dbReference type="Proteomes" id="UP001189429">
    <property type="component" value="Unassembled WGS sequence"/>
</dbReference>
<name>A0ABN9UE99_9DINO</name>
<accession>A0ABN9UE99</accession>
<comment type="caution">
    <text evidence="2">The sequence shown here is derived from an EMBL/GenBank/DDBJ whole genome shotgun (WGS) entry which is preliminary data.</text>
</comment>
<evidence type="ECO:0000313" key="3">
    <source>
        <dbReference type="Proteomes" id="UP001189429"/>
    </source>
</evidence>
<feature type="non-terminal residue" evidence="2">
    <location>
        <position position="131"/>
    </location>
</feature>
<feature type="region of interest" description="Disordered" evidence="1">
    <location>
        <begin position="39"/>
        <end position="65"/>
    </location>
</feature>
<organism evidence="2 3">
    <name type="scientific">Prorocentrum cordatum</name>
    <dbReference type="NCBI Taxonomy" id="2364126"/>
    <lineage>
        <taxon>Eukaryota</taxon>
        <taxon>Sar</taxon>
        <taxon>Alveolata</taxon>
        <taxon>Dinophyceae</taxon>
        <taxon>Prorocentrales</taxon>
        <taxon>Prorocentraceae</taxon>
        <taxon>Prorocentrum</taxon>
    </lineage>
</organism>
<protein>
    <submittedName>
        <fullName evidence="2">Uncharacterized protein</fullName>
    </submittedName>
</protein>